<name>A0A9X2T0T6_9HYPH</name>
<organism evidence="3 4">
    <name type="scientific">Ancylobacter mangrovi</name>
    <dbReference type="NCBI Taxonomy" id="2972472"/>
    <lineage>
        <taxon>Bacteria</taxon>
        <taxon>Pseudomonadati</taxon>
        <taxon>Pseudomonadota</taxon>
        <taxon>Alphaproteobacteria</taxon>
        <taxon>Hyphomicrobiales</taxon>
        <taxon>Xanthobacteraceae</taxon>
        <taxon>Ancylobacter</taxon>
    </lineage>
</organism>
<evidence type="ECO:0000313" key="4">
    <source>
        <dbReference type="Proteomes" id="UP001151088"/>
    </source>
</evidence>
<evidence type="ECO:0000256" key="1">
    <source>
        <dbReference type="SAM" id="Phobius"/>
    </source>
</evidence>
<keyword evidence="1" id="KW-0472">Membrane</keyword>
<gene>
    <name evidence="3" type="ORF">NVS89_03960</name>
</gene>
<sequence length="289" mass="31054">MTRSAPRRRSPPGPRRGPQPLALLAVLAALLLAVPPARAQQAETAIEAPATTSAGHLVLSLSKARVTIASSFSGDSVVLFGVIEPTAGDGAAQTYDVVATVRGPNESFVTWRKERRLGMWVNVDSRSFLAAPSYLAVLSNRPPALMADLGLLRREQAGLAQNRLLQRVGADYADVVPDDPFRQAFLRVKQSQGLYVERTDAVEFIAPRVFQAAIPIPGIAPIGTYTVDVKVFADRALLIDRSVSFEVAKIDFEQAVATAAQQHAWLYGLATALGALAVGFIANLVFRRD</sequence>
<dbReference type="RefSeq" id="WP_258731183.1">
    <property type="nucleotide sequence ID" value="NZ_JANTHZ010000001.1"/>
</dbReference>
<dbReference type="Proteomes" id="UP001151088">
    <property type="component" value="Unassembled WGS sequence"/>
</dbReference>
<feature type="chain" id="PRO_5040929703" evidence="2">
    <location>
        <begin position="40"/>
        <end position="289"/>
    </location>
</feature>
<dbReference type="EMBL" id="JANTHZ010000001">
    <property type="protein sequence ID" value="MCS0494240.1"/>
    <property type="molecule type" value="Genomic_DNA"/>
</dbReference>
<evidence type="ECO:0000313" key="3">
    <source>
        <dbReference type="EMBL" id="MCS0494240.1"/>
    </source>
</evidence>
<evidence type="ECO:0000256" key="2">
    <source>
        <dbReference type="SAM" id="SignalP"/>
    </source>
</evidence>
<comment type="caution">
    <text evidence="3">The sequence shown here is derived from an EMBL/GenBank/DDBJ whole genome shotgun (WGS) entry which is preliminary data.</text>
</comment>
<feature type="transmembrane region" description="Helical" evidence="1">
    <location>
        <begin position="264"/>
        <end position="286"/>
    </location>
</feature>
<protein>
    <submittedName>
        <fullName evidence="3">TIGR02186 family protein</fullName>
    </submittedName>
</protein>
<dbReference type="AlphaFoldDB" id="A0A9X2T0T6"/>
<proteinExistence type="predicted"/>
<dbReference type="InterPro" id="IPR019088">
    <property type="entry name" value="CHP02186-rel_TM"/>
</dbReference>
<reference evidence="3" key="1">
    <citation type="submission" date="2022-08" db="EMBL/GenBank/DDBJ databases">
        <authorList>
            <person name="Li F."/>
        </authorList>
    </citation>
    <scope>NUCLEOTIDE SEQUENCE</scope>
    <source>
        <strain evidence="3">MQZ15Z-1</strain>
    </source>
</reference>
<dbReference type="Pfam" id="PF09608">
    <property type="entry name" value="Alph_Pro_TM"/>
    <property type="match status" value="1"/>
</dbReference>
<accession>A0A9X2T0T6</accession>
<keyword evidence="1" id="KW-0812">Transmembrane</keyword>
<feature type="signal peptide" evidence="2">
    <location>
        <begin position="1"/>
        <end position="39"/>
    </location>
</feature>
<keyword evidence="1" id="KW-1133">Transmembrane helix</keyword>
<keyword evidence="2" id="KW-0732">Signal</keyword>
<keyword evidence="4" id="KW-1185">Reference proteome</keyword>